<dbReference type="Pfam" id="PF00207">
    <property type="entry name" value="A2M"/>
    <property type="match status" value="1"/>
</dbReference>
<dbReference type="Pfam" id="PF17962">
    <property type="entry name" value="bMG6"/>
    <property type="match status" value="1"/>
</dbReference>
<gene>
    <name evidence="5" type="ORF">H3H32_29170</name>
</gene>
<evidence type="ECO:0000313" key="6">
    <source>
        <dbReference type="Proteomes" id="UP000515369"/>
    </source>
</evidence>
<name>A0A7G5GSX7_9BACT</name>
<dbReference type="GO" id="GO:0005615">
    <property type="term" value="C:extracellular space"/>
    <property type="evidence" value="ECO:0007669"/>
    <property type="project" value="InterPro"/>
</dbReference>
<proteinExistence type="inferred from homology"/>
<evidence type="ECO:0000256" key="2">
    <source>
        <dbReference type="ARBA" id="ARBA00022729"/>
    </source>
</evidence>
<dbReference type="Pfam" id="PF01835">
    <property type="entry name" value="MG2"/>
    <property type="match status" value="1"/>
</dbReference>
<dbReference type="RefSeq" id="WP_182459245.1">
    <property type="nucleotide sequence ID" value="NZ_CP059732.1"/>
</dbReference>
<dbReference type="Gene3D" id="2.60.40.3710">
    <property type="match status" value="1"/>
</dbReference>
<dbReference type="InterPro" id="IPR011626">
    <property type="entry name" value="Alpha-macroglobulin_TED"/>
</dbReference>
<evidence type="ECO:0000259" key="3">
    <source>
        <dbReference type="SMART" id="SM01359"/>
    </source>
</evidence>
<dbReference type="InterPro" id="IPR047565">
    <property type="entry name" value="Alpha-macroglob_thiol-ester_cl"/>
</dbReference>
<dbReference type="InterPro" id="IPR001599">
    <property type="entry name" value="Macroglobln_a2"/>
</dbReference>
<dbReference type="SMART" id="SM01359">
    <property type="entry name" value="A2M_N_2"/>
    <property type="match status" value="1"/>
</dbReference>
<dbReference type="Pfam" id="PF07703">
    <property type="entry name" value="A2M_BRD"/>
    <property type="match status" value="1"/>
</dbReference>
<dbReference type="InterPro" id="IPR041203">
    <property type="entry name" value="Bact_A2M_MG5"/>
</dbReference>
<dbReference type="Proteomes" id="UP000515369">
    <property type="component" value="Chromosome"/>
</dbReference>
<dbReference type="Pfam" id="PF17973">
    <property type="entry name" value="bMG10"/>
    <property type="match status" value="1"/>
</dbReference>
<dbReference type="SMART" id="SM01419">
    <property type="entry name" value="Thiol-ester_cl"/>
    <property type="match status" value="1"/>
</dbReference>
<dbReference type="Pfam" id="PF07678">
    <property type="entry name" value="TED_complement"/>
    <property type="match status" value="1"/>
</dbReference>
<dbReference type="Gene3D" id="1.50.10.20">
    <property type="match status" value="1"/>
</dbReference>
<dbReference type="EMBL" id="CP059732">
    <property type="protein sequence ID" value="QMW01969.1"/>
    <property type="molecule type" value="Genomic_DNA"/>
</dbReference>
<dbReference type="Pfam" id="PF11974">
    <property type="entry name" value="bMG3"/>
    <property type="match status" value="1"/>
</dbReference>
<feature type="domain" description="Alpha-2-macroglobulin bait region" evidence="3">
    <location>
        <begin position="940"/>
        <end position="1078"/>
    </location>
</feature>
<dbReference type="KEGG" id="sfol:H3H32_29170"/>
<feature type="domain" description="Alpha-2-macroglobulin" evidence="4">
    <location>
        <begin position="1141"/>
        <end position="1230"/>
    </location>
</feature>
<keyword evidence="2" id="KW-0732">Signal</keyword>
<evidence type="ECO:0000313" key="5">
    <source>
        <dbReference type="EMBL" id="QMW01969.1"/>
    </source>
</evidence>
<sequence>MKTSLFLLFSLLLFQCSRLPFNEVSVVGRNFEDEVQQTQNLIFTFNKNVGPSNQFDEWDSTQYVRFIPAVRGKFKWTAPNELVFSPAKAFDPATDYRAELTDDLVKRSDKKDLKISGDDIAFHTPYLQLTSTENWWSRSRETGQPVAKSRLNFNYPVSSAEVAEKLGVSSEDKPLTAQTLPNNAQNSVALTLTNAPAQKNEQPLTIKLDKGLKVPNTAYVSKEAIEETSTLPSRYKIEVTDVQTSFENNKGVVRVITTQELQPGELNKLYTIQPQAETTAELTENGFIIRGDFNETDTYVLTLTDQMRGVLGTKLEEPVSKDLFFGKMPASIQFTNKKALYLSSKGARNIGLNIVNVPKVEVKIAKVYENNLLNYFRNNRYEDYKENANGEWGPSGSFNYSDDEQGDLSDVLVKKTVETTDLPKVRGVSALNLSLPEQNNNFRGVYLVSVDSKDEAYLQASQLVSVSDIGLVAHETKNEVLVWANSIRTAEPIQGVEVTLVSNNNQSVYTLTTDGSGFAKFDKVTEKAPGFKIALLTARTADDFNFLFLPDTQVETSRFNVEGKYDNESGFDAFVYGDRDIYRPGETIHFNTVIRSQSWQSVGEIPVLIRVLTPNGRELRAFRKTTNKQGAVATDVPLNPAAVTGSYTVEVLNANNVLLTSQLVSVEEFVPDRIKVDVLTDKTSYKSGQTITLSATAMNLFGPPASDRAYEIELQLKRKAFAPKGFEEYDFDIPNGAVATQEDATGKPDVFPKEVRQGRTNANGQATEKFPISGLYQDIGVLEAKLFVTVFDENGRPVNRLRRLDVLTQDTFFGVRLPDRYVATNAPIAAELVALDPAGTLKASASASVEVIRYDYQTVIEKDGDRIKYSTKRREKSVYTNSLIFKGGKSSFRYVPTVSGEYEIRVRRPGGTNYAATGFYAYGYGSTSASSFEVSTEGQVLMTLDKPAYKTGEKAKVLFKAPFDGKLLVTVERNRVLEQHWLTTTNKSAEWSFSVGSEHLPNVYVTATLIRAIDNTNLPLTVAHGFAPVSVTDDDTKLPVTITAVTQSRSKTKQTIRIKTASNAQVTVAVVDEGILQLKNFKTPDPYGFFYQKRALEVGSHDLYALLYPELSLKSTSSVGGDGYDLEKRVNPLSNGRVRLVALWSGILETGFNGEAEFSVDIPQFSGDLRIMAVAYKDNAFGSSNSNMKVADPIVISTGVPRFLTPGDQVELPVNLSNTTKQAATITAKLSLTGPLVADSVSSQKLTIQPGRESRAVFRVSAKQAIGAGTITVTANGLGETFTETTDITVRPAASLQKTAVSGAVAGGKSQTLQLAGNFLPGTAKASVTLSRSPVAQYGRELSYLLGYPHGCIEQTISKAFPQLYFADLAKQLASNTYFVRAGDSDMNPATNVRQAVQTVESQQAPNGGFTMWPGMAAVAGKSNVDEWASAYAVHFLAEAQEAGYDVRPSVLSSAIDFLTTYTNSPATENAVTFDETGGRTIHKVASRTSIYGLYALAVAGKPNRSAMNYYKQNASLLTPDSRYLLASSFFRVGDTRSFSALLPKKFTDNTTGHQTGGSYASPVRNLALVLDALVDTDSDNLQIPTLARQLSGVLKQTTYLNTQEAAFAFLALGKLARQTASSTATATLTSGGKSLGTMNDALLNIKRVPTNAPLTLSASGSGNVYYFGQSEGIPASGKIAEEDNGLRVRREYLDREGRSISTIRQNDLVVVKITLASTNGLDIENVVVTDLLPAGLEVENPRLTEPRDMPWIQKPDAPDYFDLRDDRINFYTTATGTTRTFYYLTRAVSKGRFVVGPVSADAMYSSDYRSYNGAGVVVVK</sequence>
<dbReference type="PANTHER" id="PTHR40094">
    <property type="entry name" value="ALPHA-2-MACROGLOBULIN HOMOLOG"/>
    <property type="match status" value="1"/>
</dbReference>
<dbReference type="CDD" id="cd02891">
    <property type="entry name" value="A2M_like"/>
    <property type="match status" value="1"/>
</dbReference>
<dbReference type="Pfam" id="PF17972">
    <property type="entry name" value="bMG5"/>
    <property type="match status" value="1"/>
</dbReference>
<dbReference type="InterPro" id="IPR021868">
    <property type="entry name" value="Alpha_2_Macroglob_MG3"/>
</dbReference>
<dbReference type="InterPro" id="IPR051802">
    <property type="entry name" value="YfhM-like"/>
</dbReference>
<reference evidence="5 6" key="1">
    <citation type="submission" date="2020-07" db="EMBL/GenBank/DDBJ databases">
        <title>Spirosoma foliorum sp. nov., isolated from the leaves on the Nejang mountain Korea, Republic of.</title>
        <authorList>
            <person name="Ho H."/>
            <person name="Lee Y.-J."/>
            <person name="Nurcahyanto D.-A."/>
            <person name="Kim S.-G."/>
        </authorList>
    </citation>
    <scope>NUCLEOTIDE SEQUENCE [LARGE SCALE GENOMIC DNA]</scope>
    <source>
        <strain evidence="5 6">PL0136</strain>
    </source>
</reference>
<protein>
    <submittedName>
        <fullName evidence="5">Alpha-2-macroglobulin family protein</fullName>
    </submittedName>
</protein>
<dbReference type="SMART" id="SM01360">
    <property type="entry name" value="A2M"/>
    <property type="match status" value="1"/>
</dbReference>
<dbReference type="GO" id="GO:0004866">
    <property type="term" value="F:endopeptidase inhibitor activity"/>
    <property type="evidence" value="ECO:0007669"/>
    <property type="project" value="InterPro"/>
</dbReference>
<keyword evidence="6" id="KW-1185">Reference proteome</keyword>
<dbReference type="PANTHER" id="PTHR40094:SF1">
    <property type="entry name" value="UBIQUITIN DOMAIN-CONTAINING PROTEIN"/>
    <property type="match status" value="1"/>
</dbReference>
<dbReference type="InterPro" id="IPR041246">
    <property type="entry name" value="Bact_MG10"/>
</dbReference>
<evidence type="ECO:0000259" key="4">
    <source>
        <dbReference type="SMART" id="SM01360"/>
    </source>
</evidence>
<accession>A0A7G5GSX7</accession>
<evidence type="ECO:0000256" key="1">
    <source>
        <dbReference type="ARBA" id="ARBA00010556"/>
    </source>
</evidence>
<organism evidence="5 6">
    <name type="scientific">Spirosoma foliorum</name>
    <dbReference type="NCBI Taxonomy" id="2710596"/>
    <lineage>
        <taxon>Bacteria</taxon>
        <taxon>Pseudomonadati</taxon>
        <taxon>Bacteroidota</taxon>
        <taxon>Cytophagia</taxon>
        <taxon>Cytophagales</taxon>
        <taxon>Cytophagaceae</taxon>
        <taxon>Spirosoma</taxon>
    </lineage>
</organism>
<dbReference type="InterPro" id="IPR002890">
    <property type="entry name" value="MG2"/>
</dbReference>
<dbReference type="SUPFAM" id="SSF48239">
    <property type="entry name" value="Terpenoid cyclases/Protein prenyltransferases"/>
    <property type="match status" value="1"/>
</dbReference>
<dbReference type="InterPro" id="IPR011625">
    <property type="entry name" value="A2M_N_BRD"/>
</dbReference>
<dbReference type="InterPro" id="IPR041462">
    <property type="entry name" value="Bact_A2M_MG6"/>
</dbReference>
<comment type="similarity">
    <text evidence="1">Belongs to the protease inhibitor I39 (alpha-2-macroglobulin) family. Bacterial alpha-2-macroglobulin subfamily.</text>
</comment>
<dbReference type="Gene3D" id="2.60.40.1930">
    <property type="match status" value="1"/>
</dbReference>
<dbReference type="InterPro" id="IPR008930">
    <property type="entry name" value="Terpenoid_cyclase/PrenylTrfase"/>
</dbReference>